<evidence type="ECO:0000313" key="7">
    <source>
        <dbReference type="Proteomes" id="UP000294937"/>
    </source>
</evidence>
<dbReference type="NCBIfam" id="TIGR02772">
    <property type="entry name" value="Ku_bact"/>
    <property type="match status" value="1"/>
</dbReference>
<evidence type="ECO:0000256" key="4">
    <source>
        <dbReference type="SAM" id="MobiDB-lite"/>
    </source>
</evidence>
<comment type="similarity">
    <text evidence="3">Belongs to the prokaryotic Ku family.</text>
</comment>
<keyword evidence="2 3" id="KW-0233">DNA recombination</keyword>
<dbReference type="FunFam" id="2.40.290.10:FF:000004">
    <property type="entry name" value="Non-homologous end joining protein Ku"/>
    <property type="match status" value="1"/>
</dbReference>
<comment type="subunit">
    <text evidence="3">Homodimer. Interacts with LigD.</text>
</comment>
<comment type="function">
    <text evidence="3">With LigD forms a non-homologous end joining (NHEJ) DNA repair enzyme, which repairs dsDNA breaks with reduced fidelity. Binds linear dsDNA with 5'- and 3'- overhangs but not closed circular dsDNA nor ssDNA. Recruits and stimulates the ligase activity of LigD.</text>
</comment>
<dbReference type="EMBL" id="SMAG01000007">
    <property type="protein sequence ID" value="TCS93358.1"/>
    <property type="molecule type" value="Genomic_DNA"/>
</dbReference>
<dbReference type="SMART" id="SM00559">
    <property type="entry name" value="Ku78"/>
    <property type="match status" value="1"/>
</dbReference>
<keyword evidence="3" id="KW-0227">DNA damage</keyword>
<dbReference type="PIRSF" id="PIRSF006493">
    <property type="entry name" value="Prok_Ku"/>
    <property type="match status" value="1"/>
</dbReference>
<feature type="compositionally biased region" description="Polar residues" evidence="4">
    <location>
        <begin position="252"/>
        <end position="265"/>
    </location>
</feature>
<accession>A0A4R3L385</accession>
<dbReference type="AlphaFoldDB" id="A0A4R3L385"/>
<keyword evidence="7" id="KW-1185">Reference proteome</keyword>
<dbReference type="InterPro" id="IPR016194">
    <property type="entry name" value="SPOC-like_C_dom_sf"/>
</dbReference>
<dbReference type="Pfam" id="PF02735">
    <property type="entry name" value="Ku"/>
    <property type="match status" value="1"/>
</dbReference>
<gene>
    <name evidence="3" type="primary">ku</name>
    <name evidence="6" type="ORF">EDD58_1074</name>
</gene>
<proteinExistence type="inferred from homology"/>
<dbReference type="GO" id="GO:0006310">
    <property type="term" value="P:DNA recombination"/>
    <property type="evidence" value="ECO:0007669"/>
    <property type="project" value="UniProtKB-KW"/>
</dbReference>
<dbReference type="Proteomes" id="UP000294937">
    <property type="component" value="Unassembled WGS sequence"/>
</dbReference>
<keyword evidence="1 3" id="KW-0238">DNA-binding</keyword>
<dbReference type="PANTHER" id="PTHR41251:SF1">
    <property type="entry name" value="NON-HOMOLOGOUS END JOINING PROTEIN KU"/>
    <property type="match status" value="1"/>
</dbReference>
<reference evidence="6 7" key="1">
    <citation type="submission" date="2019-03" db="EMBL/GenBank/DDBJ databases">
        <title>Genomic Encyclopedia of Type Strains, Phase IV (KMG-IV): sequencing the most valuable type-strain genomes for metagenomic binning, comparative biology and taxonomic classification.</title>
        <authorList>
            <person name="Goeker M."/>
        </authorList>
    </citation>
    <scope>NUCLEOTIDE SEQUENCE [LARGE SCALE GENOMIC DNA]</scope>
    <source>
        <strain evidence="6 7">DSM 45707</strain>
    </source>
</reference>
<evidence type="ECO:0000256" key="3">
    <source>
        <dbReference type="HAMAP-Rule" id="MF_01875"/>
    </source>
</evidence>
<dbReference type="HAMAP" id="MF_01875">
    <property type="entry name" value="Prokaryotic_Ku"/>
    <property type="match status" value="1"/>
</dbReference>
<dbReference type="OrthoDB" id="9795084at2"/>
<dbReference type="GO" id="GO:0006303">
    <property type="term" value="P:double-strand break repair via nonhomologous end joining"/>
    <property type="evidence" value="ECO:0007669"/>
    <property type="project" value="UniProtKB-UniRule"/>
</dbReference>
<dbReference type="CDD" id="cd00789">
    <property type="entry name" value="KU_like"/>
    <property type="match status" value="1"/>
</dbReference>
<evidence type="ECO:0000256" key="2">
    <source>
        <dbReference type="ARBA" id="ARBA00023172"/>
    </source>
</evidence>
<sequence>MHTMWKGSISFGLVNIPIKMYAATEEKNIRFRYLHKECQTPIKMVRTCPHCEKEVSWDEIVKGFEYADGKYVLMEKEELESLQPEANRAIEILDFVELSQIDPIYFDKTYFLGAQDPNHKAYALLRQALDESGKIGVAQVTIRSKQTLAVIRVYGDCLVMETIFYPDEVRDSNQVPNVPVGMELPEKEMKMAIQLIEQLTTTFDPEKYQDDYRNAVEQAIEKKVSEEAIVEAPGQKPEKIVDLMEALQASLNATKGKAQRQSNKATGKKKKATS</sequence>
<protein>
    <recommendedName>
        <fullName evidence="3">Non-homologous end joining protein Ku</fullName>
    </recommendedName>
</protein>
<feature type="region of interest" description="Disordered" evidence="4">
    <location>
        <begin position="252"/>
        <end position="274"/>
    </location>
</feature>
<feature type="domain" description="Ku" evidence="5">
    <location>
        <begin position="52"/>
        <end position="180"/>
    </location>
</feature>
<dbReference type="GO" id="GO:0003690">
    <property type="term" value="F:double-stranded DNA binding"/>
    <property type="evidence" value="ECO:0007669"/>
    <property type="project" value="UniProtKB-UniRule"/>
</dbReference>
<dbReference type="RefSeq" id="WP_131925617.1">
    <property type="nucleotide sequence ID" value="NZ_SMAG01000007.1"/>
</dbReference>
<evidence type="ECO:0000259" key="5">
    <source>
        <dbReference type="SMART" id="SM00559"/>
    </source>
</evidence>
<dbReference type="InterPro" id="IPR009187">
    <property type="entry name" value="Prok_Ku"/>
</dbReference>
<evidence type="ECO:0000256" key="1">
    <source>
        <dbReference type="ARBA" id="ARBA00023125"/>
    </source>
</evidence>
<dbReference type="SUPFAM" id="SSF100939">
    <property type="entry name" value="SPOC domain-like"/>
    <property type="match status" value="1"/>
</dbReference>
<evidence type="ECO:0000313" key="6">
    <source>
        <dbReference type="EMBL" id="TCS93358.1"/>
    </source>
</evidence>
<organism evidence="6 7">
    <name type="scientific">Hazenella coriacea</name>
    <dbReference type="NCBI Taxonomy" id="1179467"/>
    <lineage>
        <taxon>Bacteria</taxon>
        <taxon>Bacillati</taxon>
        <taxon>Bacillota</taxon>
        <taxon>Bacilli</taxon>
        <taxon>Bacillales</taxon>
        <taxon>Thermoactinomycetaceae</taxon>
        <taxon>Hazenella</taxon>
    </lineage>
</organism>
<name>A0A4R3L385_9BACL</name>
<dbReference type="PANTHER" id="PTHR41251">
    <property type="entry name" value="NON-HOMOLOGOUS END JOINING PROTEIN KU"/>
    <property type="match status" value="1"/>
</dbReference>
<keyword evidence="3" id="KW-0234">DNA repair</keyword>
<dbReference type="Gene3D" id="2.40.290.10">
    <property type="match status" value="1"/>
</dbReference>
<comment type="caution">
    <text evidence="6">The sequence shown here is derived from an EMBL/GenBank/DDBJ whole genome shotgun (WGS) entry which is preliminary data.</text>
</comment>
<dbReference type="InterPro" id="IPR006164">
    <property type="entry name" value="DNA_bd_Ku70/Ku80"/>
</dbReference>